<evidence type="ECO:0000313" key="3">
    <source>
        <dbReference type="Proteomes" id="UP000552097"/>
    </source>
</evidence>
<evidence type="ECO:0000313" key="2">
    <source>
        <dbReference type="EMBL" id="MBB5804305.1"/>
    </source>
</evidence>
<name>A0A7W9HLE9_9PSEU</name>
<comment type="caution">
    <text evidence="2">The sequence shown here is derived from an EMBL/GenBank/DDBJ whole genome shotgun (WGS) entry which is preliminary data.</text>
</comment>
<protein>
    <submittedName>
        <fullName evidence="2">Uncharacterized protein</fullName>
    </submittedName>
</protein>
<sequence>MTEREREPTINEFIDDPAAKVDALGEVNEVRPAQYGADPDEEYEHGPVGGDEPTG</sequence>
<dbReference type="RefSeq" id="WP_184922096.1">
    <property type="nucleotide sequence ID" value="NZ_JACHMO010000001.1"/>
</dbReference>
<evidence type="ECO:0000256" key="1">
    <source>
        <dbReference type="SAM" id="MobiDB-lite"/>
    </source>
</evidence>
<dbReference type="AlphaFoldDB" id="A0A7W9HLE9"/>
<accession>A0A7W9HLE9</accession>
<proteinExistence type="predicted"/>
<feature type="region of interest" description="Disordered" evidence="1">
    <location>
        <begin position="31"/>
        <end position="55"/>
    </location>
</feature>
<dbReference type="EMBL" id="JACHMO010000001">
    <property type="protein sequence ID" value="MBB5804305.1"/>
    <property type="molecule type" value="Genomic_DNA"/>
</dbReference>
<organism evidence="2 3">
    <name type="scientific">Saccharothrix ecbatanensis</name>
    <dbReference type="NCBI Taxonomy" id="1105145"/>
    <lineage>
        <taxon>Bacteria</taxon>
        <taxon>Bacillati</taxon>
        <taxon>Actinomycetota</taxon>
        <taxon>Actinomycetes</taxon>
        <taxon>Pseudonocardiales</taxon>
        <taxon>Pseudonocardiaceae</taxon>
        <taxon>Saccharothrix</taxon>
    </lineage>
</organism>
<reference evidence="2 3" key="1">
    <citation type="submission" date="2020-08" db="EMBL/GenBank/DDBJ databases">
        <title>Sequencing the genomes of 1000 actinobacteria strains.</title>
        <authorList>
            <person name="Klenk H.-P."/>
        </authorList>
    </citation>
    <scope>NUCLEOTIDE SEQUENCE [LARGE SCALE GENOMIC DNA]</scope>
    <source>
        <strain evidence="2 3">DSM 45486</strain>
    </source>
</reference>
<dbReference type="Proteomes" id="UP000552097">
    <property type="component" value="Unassembled WGS sequence"/>
</dbReference>
<keyword evidence="3" id="KW-1185">Reference proteome</keyword>
<gene>
    <name evidence="2" type="ORF">F4560_004073</name>
</gene>